<dbReference type="RefSeq" id="WP_084048240.1">
    <property type="nucleotide sequence ID" value="NZ_FWWU01000009.1"/>
</dbReference>
<evidence type="ECO:0000313" key="3">
    <source>
        <dbReference type="Proteomes" id="UP000192582"/>
    </source>
</evidence>
<organism evidence="2 3">
    <name type="scientific">Deinococcus hopiensis KR-140</name>
    <dbReference type="NCBI Taxonomy" id="695939"/>
    <lineage>
        <taxon>Bacteria</taxon>
        <taxon>Thermotogati</taxon>
        <taxon>Deinococcota</taxon>
        <taxon>Deinococci</taxon>
        <taxon>Deinococcales</taxon>
        <taxon>Deinococcaceae</taxon>
        <taxon>Deinococcus</taxon>
    </lineage>
</organism>
<dbReference type="STRING" id="695939.SAMN00790413_00602"/>
<dbReference type="InterPro" id="IPR008407">
    <property type="entry name" value="Brnchd-chn_aa_trnsp_AzlD"/>
</dbReference>
<protein>
    <submittedName>
        <fullName evidence="2">Branched-chain amino acid transport protein</fullName>
    </submittedName>
</protein>
<dbReference type="AlphaFoldDB" id="A0A1W1V923"/>
<keyword evidence="1" id="KW-0812">Transmembrane</keyword>
<keyword evidence="1" id="KW-0472">Membrane</keyword>
<feature type="transmembrane region" description="Helical" evidence="1">
    <location>
        <begin position="79"/>
        <end position="97"/>
    </location>
</feature>
<accession>A0A1W1V923</accession>
<sequence>MSVLLVIALMWLVTYPVRLLGLSLGRLRLPPFWLAFLRFVPVSVFAALIVPDVLGSPEWPLRLVGCAAGGGLMWRTRNLGLGIVGGFGAYWAVRALLGAG</sequence>
<gene>
    <name evidence="2" type="ORF">SAMN00790413_00602</name>
</gene>
<evidence type="ECO:0000256" key="1">
    <source>
        <dbReference type="SAM" id="Phobius"/>
    </source>
</evidence>
<dbReference type="OrthoDB" id="69755at2"/>
<dbReference type="EMBL" id="FWWU01000009">
    <property type="protein sequence ID" value="SMB89957.1"/>
    <property type="molecule type" value="Genomic_DNA"/>
</dbReference>
<keyword evidence="3" id="KW-1185">Reference proteome</keyword>
<dbReference type="Proteomes" id="UP000192582">
    <property type="component" value="Unassembled WGS sequence"/>
</dbReference>
<name>A0A1W1V923_9DEIO</name>
<feature type="transmembrane region" description="Helical" evidence="1">
    <location>
        <begin position="31"/>
        <end position="54"/>
    </location>
</feature>
<dbReference type="Pfam" id="PF05437">
    <property type="entry name" value="AzlD"/>
    <property type="match status" value="1"/>
</dbReference>
<keyword evidence="1" id="KW-1133">Transmembrane helix</keyword>
<reference evidence="2 3" key="1">
    <citation type="submission" date="2017-04" db="EMBL/GenBank/DDBJ databases">
        <authorList>
            <person name="Afonso C.L."/>
            <person name="Miller P.J."/>
            <person name="Scott M.A."/>
            <person name="Spackman E."/>
            <person name="Goraichik I."/>
            <person name="Dimitrov K.M."/>
            <person name="Suarez D.L."/>
            <person name="Swayne D.E."/>
        </authorList>
    </citation>
    <scope>NUCLEOTIDE SEQUENCE [LARGE SCALE GENOMIC DNA]</scope>
    <source>
        <strain evidence="2 3">KR-140</strain>
    </source>
</reference>
<evidence type="ECO:0000313" key="2">
    <source>
        <dbReference type="EMBL" id="SMB89957.1"/>
    </source>
</evidence>
<proteinExistence type="predicted"/>